<protein>
    <submittedName>
        <fullName evidence="1">Uncharacterized protein</fullName>
    </submittedName>
</protein>
<gene>
    <name evidence="1" type="ORF">D5086_003750</name>
</gene>
<organism evidence="1 2">
    <name type="scientific">Populus alba</name>
    <name type="common">White poplar</name>
    <dbReference type="NCBI Taxonomy" id="43335"/>
    <lineage>
        <taxon>Eukaryota</taxon>
        <taxon>Viridiplantae</taxon>
        <taxon>Streptophyta</taxon>
        <taxon>Embryophyta</taxon>
        <taxon>Tracheophyta</taxon>
        <taxon>Spermatophyta</taxon>
        <taxon>Magnoliopsida</taxon>
        <taxon>eudicotyledons</taxon>
        <taxon>Gunneridae</taxon>
        <taxon>Pentapetalae</taxon>
        <taxon>rosids</taxon>
        <taxon>fabids</taxon>
        <taxon>Malpighiales</taxon>
        <taxon>Salicaceae</taxon>
        <taxon>Saliceae</taxon>
        <taxon>Populus</taxon>
    </lineage>
</organism>
<accession>A0ACC4D6E0</accession>
<evidence type="ECO:0000313" key="1">
    <source>
        <dbReference type="EMBL" id="KAL3612730.1"/>
    </source>
</evidence>
<evidence type="ECO:0000313" key="2">
    <source>
        <dbReference type="Proteomes" id="UP000309997"/>
    </source>
</evidence>
<dbReference type="EMBL" id="RCHU02000001">
    <property type="protein sequence ID" value="KAL3612730.1"/>
    <property type="molecule type" value="Genomic_DNA"/>
</dbReference>
<dbReference type="Proteomes" id="UP000309997">
    <property type="component" value="Unassembled WGS sequence"/>
</dbReference>
<proteinExistence type="predicted"/>
<keyword evidence="2" id="KW-1185">Reference proteome</keyword>
<name>A0ACC4D6E0_POPAL</name>
<sequence length="200" mass="21574">MWCSSVEELPDEIGELKELRLLDLTDCDNLRRIPVNLIGRLKKLEELLIGDASFKGWDVVGCDSTEGMNASLTELSSLSHLAVLSLKIPTVECIPRDFVFPSLLKYDIVLGDIALEDRVLGEVATRALGICLQCNHISKQPGQAATNIPVEENVVLISSSLMSLAGAVGGGDLFLVMVSLSALCKADLNLIKSANTFTMT</sequence>
<reference evidence="1 2" key="1">
    <citation type="journal article" date="2024" name="Plant Biotechnol. J.">
        <title>Genome and CRISPR/Cas9 system of a widespread forest tree (Populus alba) in the world.</title>
        <authorList>
            <person name="Liu Y.J."/>
            <person name="Jiang P.F."/>
            <person name="Han X.M."/>
            <person name="Li X.Y."/>
            <person name="Wang H.M."/>
            <person name="Wang Y.J."/>
            <person name="Wang X.X."/>
            <person name="Zeng Q.Y."/>
        </authorList>
    </citation>
    <scope>NUCLEOTIDE SEQUENCE [LARGE SCALE GENOMIC DNA]</scope>
    <source>
        <strain evidence="2">cv. PAL-ZL1</strain>
    </source>
</reference>
<comment type="caution">
    <text evidence="1">The sequence shown here is derived from an EMBL/GenBank/DDBJ whole genome shotgun (WGS) entry which is preliminary data.</text>
</comment>